<dbReference type="Proteomes" id="UP001234297">
    <property type="component" value="Chromosome 3"/>
</dbReference>
<evidence type="ECO:0000313" key="1">
    <source>
        <dbReference type="EMBL" id="KAJ8637123.1"/>
    </source>
</evidence>
<reference evidence="1 2" key="1">
    <citation type="journal article" date="2022" name="Hortic Res">
        <title>A haplotype resolved chromosomal level avocado genome allows analysis of novel avocado genes.</title>
        <authorList>
            <person name="Nath O."/>
            <person name="Fletcher S.J."/>
            <person name="Hayward A."/>
            <person name="Shaw L.M."/>
            <person name="Masouleh A.K."/>
            <person name="Furtado A."/>
            <person name="Henry R.J."/>
            <person name="Mitter N."/>
        </authorList>
    </citation>
    <scope>NUCLEOTIDE SEQUENCE [LARGE SCALE GENOMIC DNA]</scope>
    <source>
        <strain evidence="2">cv. Hass</strain>
    </source>
</reference>
<gene>
    <name evidence="1" type="ORF">MRB53_011390</name>
</gene>
<sequence>MVSIRFSRLVLGLLLAIATLRRDSLALAHTHQEVDTMGKRNGFGAFGVEPTSGNQGRLRDAIAMGSKITWPKGRKMLVMENIKEEDVKRDASKITGKGNYASEKSYGRPGTNVNDEIKKKMLNPKSLNKVKMGTIGSSHGPKDQAETQLLKPQLSEASSTHGSLESSSNSKAPVSQEALYETPETTESKKLREASMNTMNMLSMDYSHTPRHRPPINNVQPLSGKVTKP</sequence>
<keyword evidence="2" id="KW-1185">Reference proteome</keyword>
<name>A0ACC2LV88_PERAE</name>
<comment type="caution">
    <text evidence="1">The sequence shown here is derived from an EMBL/GenBank/DDBJ whole genome shotgun (WGS) entry which is preliminary data.</text>
</comment>
<proteinExistence type="predicted"/>
<organism evidence="1 2">
    <name type="scientific">Persea americana</name>
    <name type="common">Avocado</name>
    <dbReference type="NCBI Taxonomy" id="3435"/>
    <lineage>
        <taxon>Eukaryota</taxon>
        <taxon>Viridiplantae</taxon>
        <taxon>Streptophyta</taxon>
        <taxon>Embryophyta</taxon>
        <taxon>Tracheophyta</taxon>
        <taxon>Spermatophyta</taxon>
        <taxon>Magnoliopsida</taxon>
        <taxon>Magnoliidae</taxon>
        <taxon>Laurales</taxon>
        <taxon>Lauraceae</taxon>
        <taxon>Persea</taxon>
    </lineage>
</organism>
<evidence type="ECO:0000313" key="2">
    <source>
        <dbReference type="Proteomes" id="UP001234297"/>
    </source>
</evidence>
<dbReference type="EMBL" id="CM056811">
    <property type="protein sequence ID" value="KAJ8637123.1"/>
    <property type="molecule type" value="Genomic_DNA"/>
</dbReference>
<accession>A0ACC2LV88</accession>
<protein>
    <submittedName>
        <fullName evidence="1">Uncharacterized protein</fullName>
    </submittedName>
</protein>